<protein>
    <submittedName>
        <fullName evidence="2">DegT/DnrJ/EryC1/StrS aminotransferase family protein</fullName>
    </submittedName>
</protein>
<dbReference type="OrthoDB" id="1117639at2"/>
<dbReference type="Proteomes" id="UP000238034">
    <property type="component" value="Unassembled WGS sequence"/>
</dbReference>
<keyword evidence="2" id="KW-0032">Aminotransferase</keyword>
<comment type="similarity">
    <text evidence="1">Belongs to the DegT/DnrJ/EryC1 family.</text>
</comment>
<dbReference type="InterPro" id="IPR000653">
    <property type="entry name" value="DegT/StrS_aminotransferase"/>
</dbReference>
<dbReference type="EMBL" id="PVTH01000003">
    <property type="protein sequence ID" value="PRY53673.1"/>
    <property type="molecule type" value="Genomic_DNA"/>
</dbReference>
<evidence type="ECO:0000313" key="3">
    <source>
        <dbReference type="Proteomes" id="UP000238034"/>
    </source>
</evidence>
<organism evidence="2 3">
    <name type="scientific">Arcticibacter pallidicorallinus</name>
    <dbReference type="NCBI Taxonomy" id="1259464"/>
    <lineage>
        <taxon>Bacteria</taxon>
        <taxon>Pseudomonadati</taxon>
        <taxon>Bacteroidota</taxon>
        <taxon>Sphingobacteriia</taxon>
        <taxon>Sphingobacteriales</taxon>
        <taxon>Sphingobacteriaceae</taxon>
        <taxon>Arcticibacter</taxon>
    </lineage>
</organism>
<keyword evidence="2" id="KW-0808">Transferase</keyword>
<dbReference type="SUPFAM" id="SSF53383">
    <property type="entry name" value="PLP-dependent transferases"/>
    <property type="match status" value="1"/>
</dbReference>
<keyword evidence="1" id="KW-0663">Pyridoxal phosphate</keyword>
<comment type="caution">
    <text evidence="2">The sequence shown here is derived from an EMBL/GenBank/DDBJ whole genome shotgun (WGS) entry which is preliminary data.</text>
</comment>
<proteinExistence type="inferred from homology"/>
<gene>
    <name evidence="2" type="ORF">B0I27_103143</name>
</gene>
<dbReference type="InterPro" id="IPR015424">
    <property type="entry name" value="PyrdxlP-dep_Trfase"/>
</dbReference>
<name>A0A2T0U6Y3_9SPHI</name>
<dbReference type="GO" id="GO:0008483">
    <property type="term" value="F:transaminase activity"/>
    <property type="evidence" value="ECO:0007669"/>
    <property type="project" value="UniProtKB-KW"/>
</dbReference>
<dbReference type="Gene3D" id="3.40.640.10">
    <property type="entry name" value="Type I PLP-dependent aspartate aminotransferase-like (Major domain)"/>
    <property type="match status" value="1"/>
</dbReference>
<accession>A0A2T0U6Y3</accession>
<dbReference type="InterPro" id="IPR015421">
    <property type="entry name" value="PyrdxlP-dep_Trfase_major"/>
</dbReference>
<evidence type="ECO:0000256" key="1">
    <source>
        <dbReference type="RuleBase" id="RU004508"/>
    </source>
</evidence>
<keyword evidence="3" id="KW-1185">Reference proteome</keyword>
<dbReference type="RefSeq" id="WP_106292274.1">
    <property type="nucleotide sequence ID" value="NZ_PVTH01000003.1"/>
</dbReference>
<reference evidence="2 3" key="1">
    <citation type="submission" date="2018-03" db="EMBL/GenBank/DDBJ databases">
        <title>Genomic Encyclopedia of Type Strains, Phase III (KMG-III): the genomes of soil and plant-associated and newly described type strains.</title>
        <authorList>
            <person name="Whitman W."/>
        </authorList>
    </citation>
    <scope>NUCLEOTIDE SEQUENCE [LARGE SCALE GENOMIC DNA]</scope>
    <source>
        <strain evidence="2 3">CGMCC 1.9313</strain>
    </source>
</reference>
<sequence length="315" mass="36255">MKYFEGVVIDPDKFRVPNYNISPFDTESIASNLALLKQGQEFDLGLIKHLFGTSIKLFSSGKMAVDFAVGSYKLTAKDNVAIFTASDGEYISSCVTSIIDKYCTWTREITSNTKVILVIHDFGLVYKNMDFLKTFGLPIIEDRAMSLLSNNAEMKIGTYGDYTVYSVPKFFPIQYGGILQFNSDFTADDRDPLTEWESDLFKLICFYSKGIADQTEKRRRNYRLFEHLFEEIGILPRLKFSKREVPSVFMFTLPTFIDKIRLKTFLQHNGVEASLFYPENTAFIPVHQNLSEYDILFIFKLIGFFLKDEGFKSKD</sequence>
<dbReference type="AlphaFoldDB" id="A0A2T0U6Y3"/>
<dbReference type="Pfam" id="PF01041">
    <property type="entry name" value="DegT_DnrJ_EryC1"/>
    <property type="match status" value="1"/>
</dbReference>
<evidence type="ECO:0000313" key="2">
    <source>
        <dbReference type="EMBL" id="PRY53673.1"/>
    </source>
</evidence>